<protein>
    <submittedName>
        <fullName evidence="1">Uncharacterized protein</fullName>
    </submittedName>
</protein>
<accession>A0A6C0J2E7</accession>
<reference evidence="1" key="1">
    <citation type="journal article" date="2020" name="Nature">
        <title>Giant virus diversity and host interactions through global metagenomics.</title>
        <authorList>
            <person name="Schulz F."/>
            <person name="Roux S."/>
            <person name="Paez-Espino D."/>
            <person name="Jungbluth S."/>
            <person name="Walsh D.A."/>
            <person name="Denef V.J."/>
            <person name="McMahon K.D."/>
            <person name="Konstantinidis K.T."/>
            <person name="Eloe-Fadrosh E.A."/>
            <person name="Kyrpides N.C."/>
            <person name="Woyke T."/>
        </authorList>
    </citation>
    <scope>NUCLEOTIDE SEQUENCE</scope>
    <source>
        <strain evidence="1">GVMAG-M-3300025695-21</strain>
    </source>
</reference>
<dbReference type="AlphaFoldDB" id="A0A6C0J2E7"/>
<proteinExistence type="predicted"/>
<dbReference type="EMBL" id="MN740297">
    <property type="protein sequence ID" value="QHT98806.1"/>
    <property type="molecule type" value="Genomic_DNA"/>
</dbReference>
<sequence length="80" mass="9241">MGAGSSSYHDNQEAYVSKHYNSVKEKLKGTKYCNGSDYTSCQIKSKLRQEYNTRGYSRNSIYEKDAYISDSIWKNTGSRY</sequence>
<organism evidence="1">
    <name type="scientific">viral metagenome</name>
    <dbReference type="NCBI Taxonomy" id="1070528"/>
    <lineage>
        <taxon>unclassified sequences</taxon>
        <taxon>metagenomes</taxon>
        <taxon>organismal metagenomes</taxon>
    </lineage>
</organism>
<name>A0A6C0J2E7_9ZZZZ</name>
<evidence type="ECO:0000313" key="1">
    <source>
        <dbReference type="EMBL" id="QHT98806.1"/>
    </source>
</evidence>